<comment type="catalytic activity">
    <reaction evidence="11">
        <text>a 1,2-diacyl-sn-glycero-3-phosphoethanolamine(in) = a 1,2-diacyl-sn-glycero-3-phosphoethanolamine(out)</text>
        <dbReference type="Rhea" id="RHEA:38895"/>
        <dbReference type="ChEBI" id="CHEBI:64612"/>
    </reaction>
</comment>
<dbReference type="InterPro" id="IPR026849">
    <property type="entry name" value="ATG2"/>
</dbReference>
<comment type="catalytic activity">
    <reaction evidence="10">
        <text>a 1,2-diacyl-sn-glycero-3-phospho-L-serine(in) = a 1,2-diacyl-sn-glycero-3-phospho-L-serine(out)</text>
        <dbReference type="Rhea" id="RHEA:38663"/>
        <dbReference type="ChEBI" id="CHEBI:57262"/>
    </reaction>
</comment>
<dbReference type="GO" id="GO:0000422">
    <property type="term" value="P:autophagy of mitochondrion"/>
    <property type="evidence" value="ECO:0007669"/>
    <property type="project" value="TreeGrafter"/>
</dbReference>
<comment type="catalytic activity">
    <reaction evidence="12">
        <text>a 1,2-diacyl-sn-glycero-3-phosphocholine(in) = a 1,2-diacyl-sn-glycero-3-phosphocholine(out)</text>
        <dbReference type="Rhea" id="RHEA:38571"/>
        <dbReference type="ChEBI" id="CHEBI:57643"/>
    </reaction>
</comment>
<keyword evidence="8" id="KW-0445">Lipid transport</keyword>
<evidence type="ECO:0000256" key="2">
    <source>
        <dbReference type="ARBA" id="ARBA00004623"/>
    </source>
</evidence>
<feature type="compositionally biased region" description="Basic and acidic residues" evidence="13">
    <location>
        <begin position="396"/>
        <end position="407"/>
    </location>
</feature>
<dbReference type="PANTHER" id="PTHR13190">
    <property type="entry name" value="AUTOPHAGY-RELATED 2, ISOFORM A"/>
    <property type="match status" value="1"/>
</dbReference>
<accession>A0A8H3YSY8</accession>
<dbReference type="Pfam" id="PF13329">
    <property type="entry name" value="ATG2_CAD"/>
    <property type="match status" value="1"/>
</dbReference>
<feature type="compositionally biased region" description="Polar residues" evidence="13">
    <location>
        <begin position="353"/>
        <end position="363"/>
    </location>
</feature>
<evidence type="ECO:0000256" key="8">
    <source>
        <dbReference type="ARBA" id="ARBA00023055"/>
    </source>
</evidence>
<dbReference type="GO" id="GO:0034727">
    <property type="term" value="P:piecemeal microautophagy of the nucleus"/>
    <property type="evidence" value="ECO:0007669"/>
    <property type="project" value="TreeGrafter"/>
</dbReference>
<feature type="region of interest" description="Disordered" evidence="13">
    <location>
        <begin position="303"/>
        <end position="407"/>
    </location>
</feature>
<evidence type="ECO:0000256" key="1">
    <source>
        <dbReference type="ARBA" id="ARBA00004406"/>
    </source>
</evidence>
<dbReference type="GO" id="GO:0032266">
    <property type="term" value="F:phosphatidylinositol-3-phosphate binding"/>
    <property type="evidence" value="ECO:0007669"/>
    <property type="project" value="TreeGrafter"/>
</dbReference>
<evidence type="ECO:0000256" key="9">
    <source>
        <dbReference type="ARBA" id="ARBA00023136"/>
    </source>
</evidence>
<feature type="compositionally biased region" description="Polar residues" evidence="13">
    <location>
        <begin position="543"/>
        <end position="552"/>
    </location>
</feature>
<keyword evidence="5" id="KW-0813">Transport</keyword>
<evidence type="ECO:0000256" key="3">
    <source>
        <dbReference type="ARBA" id="ARBA00009714"/>
    </source>
</evidence>
<feature type="compositionally biased region" description="Polar residues" evidence="13">
    <location>
        <begin position="705"/>
        <end position="714"/>
    </location>
</feature>
<protein>
    <recommendedName>
        <fullName evidence="4">Autophagy-related protein 2</fullName>
    </recommendedName>
</protein>
<evidence type="ECO:0000256" key="12">
    <source>
        <dbReference type="ARBA" id="ARBA00024631"/>
    </source>
</evidence>
<evidence type="ECO:0000256" key="7">
    <source>
        <dbReference type="ARBA" id="ARBA00023006"/>
    </source>
</evidence>
<feature type="compositionally biased region" description="Low complexity" evidence="13">
    <location>
        <begin position="580"/>
        <end position="605"/>
    </location>
</feature>
<dbReference type="GO" id="GO:0043495">
    <property type="term" value="F:protein-membrane adaptor activity"/>
    <property type="evidence" value="ECO:0007669"/>
    <property type="project" value="TreeGrafter"/>
</dbReference>
<keyword evidence="7" id="KW-0072">Autophagy</keyword>
<name>A0A8H3YSY8_VENIN</name>
<dbReference type="Proteomes" id="UP000433883">
    <property type="component" value="Unassembled WGS sequence"/>
</dbReference>
<comment type="similarity">
    <text evidence="3">Belongs to the ATG2 family.</text>
</comment>
<feature type="region of interest" description="Disordered" evidence="13">
    <location>
        <begin position="2118"/>
        <end position="2154"/>
    </location>
</feature>
<evidence type="ECO:0000256" key="13">
    <source>
        <dbReference type="SAM" id="MobiDB-lite"/>
    </source>
</evidence>
<evidence type="ECO:0000313" key="14">
    <source>
        <dbReference type="EMBL" id="KAE9968216.1"/>
    </source>
</evidence>
<dbReference type="GO" id="GO:0000045">
    <property type="term" value="P:autophagosome assembly"/>
    <property type="evidence" value="ECO:0007669"/>
    <property type="project" value="TreeGrafter"/>
</dbReference>
<dbReference type="GO" id="GO:0034045">
    <property type="term" value="C:phagophore assembly site membrane"/>
    <property type="evidence" value="ECO:0007669"/>
    <property type="project" value="UniProtKB-SubCell"/>
</dbReference>
<feature type="region of interest" description="Disordered" evidence="13">
    <location>
        <begin position="1739"/>
        <end position="1758"/>
    </location>
</feature>
<feature type="region of interest" description="Disordered" evidence="13">
    <location>
        <begin position="630"/>
        <end position="724"/>
    </location>
</feature>
<dbReference type="GO" id="GO:0005789">
    <property type="term" value="C:endoplasmic reticulum membrane"/>
    <property type="evidence" value="ECO:0007669"/>
    <property type="project" value="UniProtKB-SubCell"/>
</dbReference>
<dbReference type="PANTHER" id="PTHR13190:SF1">
    <property type="entry name" value="AUTOPHAGY-RELATED 2, ISOFORM A"/>
    <property type="match status" value="1"/>
</dbReference>
<feature type="compositionally biased region" description="Polar residues" evidence="13">
    <location>
        <begin position="313"/>
        <end position="325"/>
    </location>
</feature>
<feature type="region of interest" description="Disordered" evidence="13">
    <location>
        <begin position="1794"/>
        <end position="1818"/>
    </location>
</feature>
<reference evidence="14 15" key="1">
    <citation type="submission" date="2019-11" db="EMBL/GenBank/DDBJ databases">
        <title>Venturia inaequalis Genome Resource.</title>
        <authorList>
            <person name="Lichtner F.J."/>
        </authorList>
    </citation>
    <scope>NUCLEOTIDE SEQUENCE [LARGE SCALE GENOMIC DNA]</scope>
    <source>
        <strain evidence="14">Bline_iso_100314</strain>
    </source>
</reference>
<keyword evidence="9" id="KW-0472">Membrane</keyword>
<dbReference type="GO" id="GO:0006869">
    <property type="term" value="P:lipid transport"/>
    <property type="evidence" value="ECO:0007669"/>
    <property type="project" value="UniProtKB-KW"/>
</dbReference>
<feature type="compositionally biased region" description="Acidic residues" evidence="13">
    <location>
        <begin position="179"/>
        <end position="189"/>
    </location>
</feature>
<feature type="compositionally biased region" description="Basic and acidic residues" evidence="13">
    <location>
        <begin position="490"/>
        <end position="499"/>
    </location>
</feature>
<proteinExistence type="inferred from homology"/>
<feature type="compositionally biased region" description="Polar residues" evidence="13">
    <location>
        <begin position="1796"/>
        <end position="1806"/>
    </location>
</feature>
<dbReference type="GO" id="GO:0061723">
    <property type="term" value="P:glycophagy"/>
    <property type="evidence" value="ECO:0007669"/>
    <property type="project" value="TreeGrafter"/>
</dbReference>
<evidence type="ECO:0000256" key="5">
    <source>
        <dbReference type="ARBA" id="ARBA00022448"/>
    </source>
</evidence>
<evidence type="ECO:0000256" key="10">
    <source>
        <dbReference type="ARBA" id="ARBA00024479"/>
    </source>
</evidence>
<evidence type="ECO:0000256" key="4">
    <source>
        <dbReference type="ARBA" id="ARBA00018070"/>
    </source>
</evidence>
<organism evidence="14 15">
    <name type="scientific">Venturia inaequalis</name>
    <name type="common">Apple scab fungus</name>
    <dbReference type="NCBI Taxonomy" id="5025"/>
    <lineage>
        <taxon>Eukaryota</taxon>
        <taxon>Fungi</taxon>
        <taxon>Dikarya</taxon>
        <taxon>Ascomycota</taxon>
        <taxon>Pezizomycotina</taxon>
        <taxon>Dothideomycetes</taxon>
        <taxon>Pleosporomycetidae</taxon>
        <taxon>Venturiales</taxon>
        <taxon>Venturiaceae</taxon>
        <taxon>Venturia</taxon>
    </lineage>
</organism>
<evidence type="ECO:0000256" key="6">
    <source>
        <dbReference type="ARBA" id="ARBA00022824"/>
    </source>
</evidence>
<sequence length="2247" mass="246043">MANDASKTNSWTSWIPIPSGVQKKVLWYAISHFGIIDTDALDLEQLDITFGKRSEIILRDVGLQINKITSLLQIPDTVQPTRARIVLLRLIVPANLYNDGIVVEVDGIEIQARLTESNGQSGGKRSGKFGSSQEAAREEEHLPTAQELAQSFVAHEAPEERERLKAALEAEGAPHLEDDAQSDTSDDESAVGMGTNLSLPRFIATFLKGIIDRLHMSITNVTLALDTDLCVDEALPTSLKTVSIGLRIPSVGIEGITTVPKTSNSKEKASSDFDLEGLERPNKRCIRLKDVSVSLVGEASLFAGPEKPPSLASPISTRASSSMHQSSERGFFVAGPSSPDRNHPLQESRRDSLSNPVRSVRTTSRPEEDALRSTSLDGSTRSLDQSEPNLGQSMLSEDRYADASDDGHQYDEEVEDIHSGSTRSSFLRRNIRSPAYQNSYVGDEDEDELPFSMDDSEHSLSQSVVESSQFASPTASMHDERHFASPSNSTHEHEHEHFESPSASMLLDNVQFDPREYLQQQATRLEGRPHSTNLAATAPLIQRPSQLSSSHLNRPRPYESQPISALQQHNQSQSTLEVPSMKSSQVSSSPAGSLGSSGSSGSQPRSDGEDLTQSKIFSHEEAESMYMSAMSDLGHGNMPGGWGRDSNSSRDSDSEQAFDPTPGAEIPSSDLDDRAGTGLDTPRPSSPNSPSASESASQRASPASDQANLPSSTFLGARPPSRIQSPTISKRLLSIDEISLWLPWAGGEQNNVAEPVPSPDPAPVDHLAYGDMPGAFSMYASMRAGGNRRSASPRPRFAPSIAVEDSMATLPDQSQLLPSETTPDAELKVGTVRGQVDLNISRVVYQVVQKVLAAWAGEPVPPMKQERRSEAAVESAKKSQSLSVTVAEFSVSFLESMPGFAAVSSPSLTGSTALSETLFRVKIAGVTVSAQMDGTLSKADLTIGTFQFETPDEPILAFENPSRRPSSMGAQNRKAKNDITITYTTLDRLRGPEIYMKLLPIIMSLNMHKLDDRLSGFGGVSGVLDMSSSIASNSTVLAASPGPRLSGKAVRFDAPPGGPTEEMLSPIKVTARIEGLTFDLQGKACGVLLQSKRLKSVVRKDHAAVSIEEIRIVGPCHTRHQSGLQVAVENTKLTFLMKPQEEDLTTLVSLITPSRDKYEDDDDILLDTLLRQRKKGSLIRLNIGSVKVNIDDVENAKQLQLLSYEISKLSSVAKYLPEDDRPGLLTLATVERIDAKAIINDSIGSLAVTGHQFRIAHVGLPALLALELGGLEVTRNETEDLVSQVLALREEDKLPMIMARIIGDELEPTVKLKLFNLCAEYRVPTLMAVLGMSGVETVEDLAADMVSSIATVRLESSQGISRQNSRATSESNRSPVSPFHVDLLLRDCAIGLNPERSFSKGIFLLSNARFNANTAVKENYSVALELRKASILLIDNVDSWDPSITPALRSRSSTAPSLAVPDFIRQGWQSVATITTTELKVHIADDGKGDNSMNVVLKSGLFLMESCADSTQTLIAVLGGLSPPQPPSKAKRYRTNNSAPITDLMASFSGEPFTRSRSSENLKDEFDMEGVDHILDDLPGNSEYMNSLYGPDPEPDYAYNFGEESDYPIGGASQIGAGLQSSKASVRTTSSIHSTASRRINTNKLTSFADTIEETFEHGPTNTHLDVNEDYLSFFKAKSPVRKWNLSASKFENTYEPEIKNCPVRVHISVESIIWHLYDGYDWSKTRDVISRAVEDVEARAEERRRRRETSQPENDDESEIGDLLFQSVWIAIPSNRDEGDLRKQINHEMDADASETMTVTTSANSRDAARPKHRRRKSRTLKLNRGDTHKITFEMRELLADFVILGSGFDETQSSMAVRVNDFKIFDHVPTSTWKTFLTYDSDAGERQKQKPMLRLEVLFVKPIQELSTSELLVKVNMMALLLHVDQDALDFMTRFFEFKAEEEDGGEEPEKSNEPQPFIQRIEVDSIPVRLHYKPKRVDYSGLRSGHTSEFANFVVLEGSQFTLKHLILYGVNADDLQKSLKGLWEGEVMENQIPTVLGGIAAVKPFYDVGSGVVRDLVMVPMTEYRRDGRIVRSIQKGATAFARNTTTNMARLGARMAIGTQTYLEGAETLLSPTVAPRPAISRRRTGDDWDDDDDFSSPPAREEPRAVSNYAGQPLNVMTGFRDAWRSLERDLTTTRDAIIAVGSDVRESTSAMGVAGAVARRAPTIILRPAIGGTKAMGIALLGGVNALDQKNSQRIEDKYK</sequence>
<feature type="compositionally biased region" description="Basic and acidic residues" evidence="13">
    <location>
        <begin position="340"/>
        <end position="352"/>
    </location>
</feature>
<feature type="compositionally biased region" description="Polar residues" evidence="13">
    <location>
        <begin position="561"/>
        <end position="577"/>
    </location>
</feature>
<feature type="compositionally biased region" description="Low complexity" evidence="13">
    <location>
        <begin position="686"/>
        <end position="704"/>
    </location>
</feature>
<comment type="subcellular location">
    <subcellularLocation>
        <location evidence="1">Endoplasmic reticulum membrane</location>
        <topology evidence="1">Peripheral membrane protein</topology>
    </subcellularLocation>
    <subcellularLocation>
        <location evidence="2">Preautophagosomal structure membrane</location>
        <topology evidence="2">Peripheral membrane protein</topology>
    </subcellularLocation>
</comment>
<feature type="region of interest" description="Disordered" evidence="13">
    <location>
        <begin position="116"/>
        <end position="142"/>
    </location>
</feature>
<dbReference type="GO" id="GO:0061908">
    <property type="term" value="C:phagophore"/>
    <property type="evidence" value="ECO:0007669"/>
    <property type="project" value="TreeGrafter"/>
</dbReference>
<dbReference type="GO" id="GO:0061709">
    <property type="term" value="P:reticulophagy"/>
    <property type="evidence" value="ECO:0007669"/>
    <property type="project" value="TreeGrafter"/>
</dbReference>
<comment type="caution">
    <text evidence="14">The sequence shown here is derived from an EMBL/GenBank/DDBJ whole genome shotgun (WGS) entry which is preliminary data.</text>
</comment>
<feature type="region of interest" description="Disordered" evidence="13">
    <location>
        <begin position="536"/>
        <end position="611"/>
    </location>
</feature>
<gene>
    <name evidence="14" type="ORF">BLS_005963</name>
</gene>
<dbReference type="EMBL" id="WNWQ01000424">
    <property type="protein sequence ID" value="KAE9968216.1"/>
    <property type="molecule type" value="Genomic_DNA"/>
</dbReference>
<keyword evidence="6" id="KW-0256">Endoplasmic reticulum</keyword>
<feature type="region of interest" description="Disordered" evidence="13">
    <location>
        <begin position="172"/>
        <end position="192"/>
    </location>
</feature>
<feature type="compositionally biased region" description="Polar residues" evidence="13">
    <location>
        <begin position="372"/>
        <end position="395"/>
    </location>
</feature>
<evidence type="ECO:0000313" key="15">
    <source>
        <dbReference type="Proteomes" id="UP000433883"/>
    </source>
</evidence>
<evidence type="ECO:0000256" key="11">
    <source>
        <dbReference type="ARBA" id="ARBA00024615"/>
    </source>
</evidence>
<feature type="region of interest" description="Disordered" evidence="13">
    <location>
        <begin position="469"/>
        <end position="501"/>
    </location>
</feature>